<organism evidence="1 2">
    <name type="scientific">Salmonella enterica subsp. enterica serovar Poona</name>
    <dbReference type="NCBI Taxonomy" id="436295"/>
    <lineage>
        <taxon>Bacteria</taxon>
        <taxon>Pseudomonadati</taxon>
        <taxon>Pseudomonadota</taxon>
        <taxon>Gammaproteobacteria</taxon>
        <taxon>Enterobacterales</taxon>
        <taxon>Enterobacteriaceae</taxon>
        <taxon>Salmonella</taxon>
    </lineage>
</organism>
<evidence type="ECO:0000313" key="2">
    <source>
        <dbReference type="Proteomes" id="UP000297989"/>
    </source>
</evidence>
<dbReference type="Gene3D" id="3.40.50.970">
    <property type="match status" value="1"/>
</dbReference>
<dbReference type="Proteomes" id="UP000297989">
    <property type="component" value="Unassembled WGS sequence"/>
</dbReference>
<protein>
    <submittedName>
        <fullName evidence="1">Pyruvate dehydrogenase (Acetyl-transferring), homodimeric type</fullName>
    </submittedName>
</protein>
<evidence type="ECO:0000313" key="1">
    <source>
        <dbReference type="EMBL" id="TGD46525.1"/>
    </source>
</evidence>
<feature type="non-terminal residue" evidence="1">
    <location>
        <position position="1"/>
    </location>
</feature>
<keyword evidence="1" id="KW-0670">Pyruvate</keyword>
<dbReference type="InterPro" id="IPR029061">
    <property type="entry name" value="THDP-binding"/>
</dbReference>
<accession>A0A659SD89</accession>
<proteinExistence type="predicted"/>
<reference evidence="1 2" key="1">
    <citation type="submission" date="2018-03" db="EMBL/GenBank/DDBJ databases">
        <title>Non-Typhoidal Salmonella genome sequencing and assembly.</title>
        <authorList>
            <person name="Matchawe C."/>
        </authorList>
    </citation>
    <scope>NUCLEOTIDE SEQUENCE [LARGE SCALE GENOMIC DNA]</scope>
    <source>
        <strain evidence="1 2">8EV</strain>
    </source>
</reference>
<dbReference type="SUPFAM" id="SSF52518">
    <property type="entry name" value="Thiamin diphosphate-binding fold (THDP-binding)"/>
    <property type="match status" value="1"/>
</dbReference>
<comment type="caution">
    <text evidence="1">The sequence shown here is derived from an EMBL/GenBank/DDBJ whole genome shotgun (WGS) entry which is preliminary data.</text>
</comment>
<sequence>KLLQLMNDTEDGDYQTFKSKDGAYVREHFFGKYPETAARVADWTDEQIWAQNRGGHDPKNVYAALKKAQETNCKATVILA</sequence>
<feature type="non-terminal residue" evidence="1">
    <location>
        <position position="80"/>
    </location>
</feature>
<gene>
    <name evidence="1" type="primary">aceE</name>
    <name evidence="1" type="ORF">C9F10_07365</name>
</gene>
<name>A0A659SD89_SALET</name>
<dbReference type="AlphaFoldDB" id="A0A659SD89"/>
<dbReference type="EMBL" id="PYKK01000531">
    <property type="protein sequence ID" value="TGD46525.1"/>
    <property type="molecule type" value="Genomic_DNA"/>
</dbReference>